<gene>
    <name evidence="3" type="primary">ORF102662</name>
</gene>
<proteinExistence type="predicted"/>
<keyword evidence="2" id="KW-0732">Signal</keyword>
<feature type="signal peptide" evidence="2">
    <location>
        <begin position="1"/>
        <end position="22"/>
    </location>
</feature>
<keyword evidence="1" id="KW-0812">Transmembrane</keyword>
<evidence type="ECO:0008006" key="4">
    <source>
        <dbReference type="Google" id="ProtNLM"/>
    </source>
</evidence>
<protein>
    <recommendedName>
        <fullName evidence="4">Saposin B-type domain-containing protein</fullName>
    </recommendedName>
</protein>
<evidence type="ECO:0000256" key="2">
    <source>
        <dbReference type="SAM" id="SignalP"/>
    </source>
</evidence>
<dbReference type="EMBL" id="HACG01030158">
    <property type="protein sequence ID" value="CEK77023.1"/>
    <property type="molecule type" value="Transcribed_RNA"/>
</dbReference>
<keyword evidence="1" id="KW-1133">Transmembrane helix</keyword>
<dbReference type="AlphaFoldDB" id="A0A0B7A8D6"/>
<keyword evidence="1" id="KW-0472">Membrane</keyword>
<feature type="transmembrane region" description="Helical" evidence="1">
    <location>
        <begin position="98"/>
        <end position="120"/>
    </location>
</feature>
<organism evidence="3">
    <name type="scientific">Arion vulgaris</name>
    <dbReference type="NCBI Taxonomy" id="1028688"/>
    <lineage>
        <taxon>Eukaryota</taxon>
        <taxon>Metazoa</taxon>
        <taxon>Spiralia</taxon>
        <taxon>Lophotrochozoa</taxon>
        <taxon>Mollusca</taxon>
        <taxon>Gastropoda</taxon>
        <taxon>Heterobranchia</taxon>
        <taxon>Euthyneura</taxon>
        <taxon>Panpulmonata</taxon>
        <taxon>Eupulmonata</taxon>
        <taxon>Stylommatophora</taxon>
        <taxon>Helicina</taxon>
        <taxon>Arionoidea</taxon>
        <taxon>Arionidae</taxon>
        <taxon>Arion</taxon>
    </lineage>
</organism>
<sequence length="141" mass="14840">MSAISLLVALMILATILAVALAECDTAECQSKAPEEGDSVQEQCRKGWEAYACGEALLNNTDCPDIIKKIAKDQLVDGKKELDAKCSGDQGTDCGGGAAAGLMSSLIVCLGLSCLTYILISFKPIILLHNCADICHLFKST</sequence>
<evidence type="ECO:0000256" key="1">
    <source>
        <dbReference type="SAM" id="Phobius"/>
    </source>
</evidence>
<accession>A0A0B7A8D6</accession>
<name>A0A0B7A8D6_9EUPU</name>
<evidence type="ECO:0000313" key="3">
    <source>
        <dbReference type="EMBL" id="CEK77023.1"/>
    </source>
</evidence>
<reference evidence="3" key="1">
    <citation type="submission" date="2014-12" db="EMBL/GenBank/DDBJ databases">
        <title>Insight into the proteome of Arion vulgaris.</title>
        <authorList>
            <person name="Aradska J."/>
            <person name="Bulat T."/>
            <person name="Smidak R."/>
            <person name="Sarate P."/>
            <person name="Gangsoo J."/>
            <person name="Sialana F."/>
            <person name="Bilban M."/>
            <person name="Lubec G."/>
        </authorList>
    </citation>
    <scope>NUCLEOTIDE SEQUENCE</scope>
    <source>
        <tissue evidence="3">Skin</tissue>
    </source>
</reference>
<feature type="chain" id="PRO_5002111126" description="Saposin B-type domain-containing protein" evidence="2">
    <location>
        <begin position="23"/>
        <end position="141"/>
    </location>
</feature>